<dbReference type="InterPro" id="IPR041555">
    <property type="entry name" value="MG3"/>
</dbReference>
<dbReference type="PANTHER" id="PTHR11412:SF173">
    <property type="entry name" value="OVOSTATIN"/>
    <property type="match status" value="1"/>
</dbReference>
<evidence type="ECO:0000259" key="1">
    <source>
        <dbReference type="SMART" id="SM01359"/>
    </source>
</evidence>
<reference evidence="4" key="1">
    <citation type="submission" date="2025-08" db="UniProtKB">
        <authorList>
            <consortium name="RefSeq"/>
        </authorList>
    </citation>
    <scope>IDENTIFICATION</scope>
    <source>
        <tissue evidence="4">Blood</tissue>
    </source>
</reference>
<dbReference type="Gene3D" id="2.60.40.1930">
    <property type="match status" value="2"/>
</dbReference>
<dbReference type="Pfam" id="PF00207">
    <property type="entry name" value="A2M"/>
    <property type="match status" value="1"/>
</dbReference>
<gene>
    <name evidence="4" type="primary">LOC116534107</name>
</gene>
<dbReference type="PANTHER" id="PTHR11412">
    <property type="entry name" value="MACROGLOBULIN / COMPLEMENT"/>
    <property type="match status" value="1"/>
</dbReference>
<dbReference type="Proteomes" id="UP000504640">
    <property type="component" value="Unplaced"/>
</dbReference>
<evidence type="ECO:0000313" key="3">
    <source>
        <dbReference type="Proteomes" id="UP000504640"/>
    </source>
</evidence>
<dbReference type="InterPro" id="IPR001599">
    <property type="entry name" value="Macroglobln_a2"/>
</dbReference>
<dbReference type="InterPro" id="IPR050473">
    <property type="entry name" value="A2M/Complement_sys"/>
</dbReference>
<sequence>MYPVITLKDPEGNRIQQWMNEESVGGILQLSFQLISEPILGQYQITAETLNEKKTYHFFSVEEYVLPKFQMTVDAPGSILVVDPEFKVNVCASYTYGEPVDGKAQLSVCRESTAYHSCAHLRSSLCKNFTIQLGKDGCVSKFINTDAFELNREGYWHFLEVHALVTEDGTGYSFQGSKSIYIDSSMVKISFKNMDMSYKQGLPYFGQIKLLNPDNAPIPNEVVQLHLKDKIVGNYTTDVNGIAQFFLDTSTFTYPNITLKAAYKANENCQARGWVLPQYPQPEYFVYRFYSKTNSFIKIVQEMEELRCHQQKRVLVHYLLNMEDLEDKTYTANFNYLMISKGVIILHGQQLIEINDNGKKGVFSISIDVRPELAPSVDLLVYSLHPGGEMVMDSAQFQIEKCFKNQVNLNFSKEKSLPGSSIDLQVSAASNSLCALWAVDQSVLLHRNYGQLSAQSVYSKLYSRELHGYYFKGLNLEDGLKVPCLKDEHVLYNGIYYTPAWADFGKDAYDLVKAMGLKIFTNSHLRKPVLCKDSNHPHYADYVSLEATDLKIGSKFYGETLRKSFPETWVWNLITTDSAGAANLKLTVPDTITQWKASGFCMNDKAGFGLSPTVSMTAFQPFFVDLTLPYSVIRGEAFTLKANVFNYLNRCIQVNTVLRASSDYQARLLSAEHENICICGNEKKSFTWLVTPKTLGTVNLTVTAETLQNSGCRNGSSTAPDIGWRDTLIKSLLVEPEGIEKEMTQGSLICTNGK</sequence>
<feature type="domain" description="Alpha-2-macroglobulin" evidence="2">
    <location>
        <begin position="568"/>
        <end position="658"/>
    </location>
</feature>
<dbReference type="Gene3D" id="2.20.130.20">
    <property type="match status" value="1"/>
</dbReference>
<protein>
    <submittedName>
        <fullName evidence="4">Ovostatin-like</fullName>
    </submittedName>
</protein>
<dbReference type="InterPro" id="IPR014756">
    <property type="entry name" value="Ig_E-set"/>
</dbReference>
<organism evidence="3 4">
    <name type="scientific">Sapajus apella</name>
    <name type="common">Brown-capped capuchin</name>
    <name type="synonym">Cebus apella</name>
    <dbReference type="NCBI Taxonomy" id="9515"/>
    <lineage>
        <taxon>Eukaryota</taxon>
        <taxon>Metazoa</taxon>
        <taxon>Chordata</taxon>
        <taxon>Craniata</taxon>
        <taxon>Vertebrata</taxon>
        <taxon>Euteleostomi</taxon>
        <taxon>Mammalia</taxon>
        <taxon>Eutheria</taxon>
        <taxon>Euarchontoglires</taxon>
        <taxon>Primates</taxon>
        <taxon>Haplorrhini</taxon>
        <taxon>Platyrrhini</taxon>
        <taxon>Cebidae</taxon>
        <taxon>Cebinae</taxon>
        <taxon>Sapajus</taxon>
    </lineage>
</organism>
<dbReference type="SMART" id="SM01360">
    <property type="entry name" value="A2M"/>
    <property type="match status" value="1"/>
</dbReference>
<dbReference type="Pfam" id="PF07703">
    <property type="entry name" value="A2M_BRD"/>
    <property type="match status" value="1"/>
</dbReference>
<feature type="domain" description="Alpha-2-macroglobulin bait region" evidence="1">
    <location>
        <begin position="297"/>
        <end position="446"/>
    </location>
</feature>
<proteinExistence type="predicted"/>
<dbReference type="SUPFAM" id="SSF81296">
    <property type="entry name" value="E set domains"/>
    <property type="match status" value="1"/>
</dbReference>
<accession>A0A6J3FXM8</accession>
<dbReference type="InterPro" id="IPR011625">
    <property type="entry name" value="A2M_N_BRD"/>
</dbReference>
<dbReference type="Gene3D" id="2.60.40.10">
    <property type="entry name" value="Immunoglobulins"/>
    <property type="match status" value="2"/>
</dbReference>
<name>A0A6J3FXM8_SAPAP</name>
<dbReference type="Pfam" id="PF17789">
    <property type="entry name" value="MG4"/>
    <property type="match status" value="1"/>
</dbReference>
<dbReference type="Pfam" id="PF17791">
    <property type="entry name" value="MG3"/>
    <property type="match status" value="1"/>
</dbReference>
<dbReference type="GeneID" id="116534107"/>
<dbReference type="Gene3D" id="6.20.50.160">
    <property type="match status" value="1"/>
</dbReference>
<evidence type="ECO:0000313" key="4">
    <source>
        <dbReference type="RefSeq" id="XP_032110105.1"/>
    </source>
</evidence>
<keyword evidence="3" id="KW-1185">Reference proteome</keyword>
<dbReference type="AlphaFoldDB" id="A0A6J3FXM8"/>
<dbReference type="InterPro" id="IPR013783">
    <property type="entry name" value="Ig-like_fold"/>
</dbReference>
<evidence type="ECO:0000259" key="2">
    <source>
        <dbReference type="SMART" id="SM01360"/>
    </source>
</evidence>
<dbReference type="SMART" id="SM01359">
    <property type="entry name" value="A2M_N_2"/>
    <property type="match status" value="1"/>
</dbReference>
<dbReference type="InterPro" id="IPR040839">
    <property type="entry name" value="MG4"/>
</dbReference>
<dbReference type="Gene3D" id="2.60.40.1940">
    <property type="match status" value="1"/>
</dbReference>
<dbReference type="RefSeq" id="XP_032110105.1">
    <property type="nucleotide sequence ID" value="XM_032254214.1"/>
</dbReference>
<dbReference type="GO" id="GO:0004866">
    <property type="term" value="F:endopeptidase inhibitor activity"/>
    <property type="evidence" value="ECO:0007669"/>
    <property type="project" value="InterPro"/>
</dbReference>